<feature type="domain" description="Transketolase-like pyrimidine-binding" evidence="22">
    <location>
        <begin position="557"/>
        <end position="723"/>
    </location>
</feature>
<evidence type="ECO:0000256" key="18">
    <source>
        <dbReference type="PIRSR" id="PIRSR605478-3"/>
    </source>
</evidence>
<feature type="binding site" evidence="18">
    <location>
        <position position="636"/>
    </location>
    <ligand>
        <name>thiamine diphosphate</name>
        <dbReference type="ChEBI" id="CHEBI:58937"/>
    </ligand>
</feature>
<dbReference type="SMART" id="SM00861">
    <property type="entry name" value="Transket_pyr"/>
    <property type="match status" value="1"/>
</dbReference>
<dbReference type="GO" id="GO:0004802">
    <property type="term" value="F:transketolase activity"/>
    <property type="evidence" value="ECO:0007669"/>
    <property type="project" value="UniProtKB-UniRule"/>
</dbReference>
<proteinExistence type="inferred from homology"/>
<dbReference type="Gene3D" id="3.40.50.970">
    <property type="match status" value="2"/>
</dbReference>
<evidence type="ECO:0000256" key="12">
    <source>
        <dbReference type="ARBA" id="ARBA00022842"/>
    </source>
</evidence>
<evidence type="ECO:0000256" key="16">
    <source>
        <dbReference type="PIRSR" id="PIRSR605478-1"/>
    </source>
</evidence>
<evidence type="ECO:0000256" key="7">
    <source>
        <dbReference type="ARBA" id="ARBA00013152"/>
    </source>
</evidence>
<dbReference type="InterPro" id="IPR005474">
    <property type="entry name" value="Transketolase_N"/>
</dbReference>
<evidence type="ECO:0000313" key="24">
    <source>
        <dbReference type="Proteomes" id="UP000509246"/>
    </source>
</evidence>
<evidence type="ECO:0000256" key="13">
    <source>
        <dbReference type="ARBA" id="ARBA00023052"/>
    </source>
</evidence>
<keyword evidence="9 23" id="KW-0808">Transferase</keyword>
<dbReference type="SUPFAM" id="SSF52518">
    <property type="entry name" value="Thiamin diphosphate-binding fold (THDP-binding)"/>
    <property type="match status" value="2"/>
</dbReference>
<evidence type="ECO:0000256" key="14">
    <source>
        <dbReference type="ARBA" id="ARBA00049473"/>
    </source>
</evidence>
<feature type="transmembrane region" description="Helical" evidence="21">
    <location>
        <begin position="55"/>
        <end position="75"/>
    </location>
</feature>
<evidence type="ECO:0000256" key="17">
    <source>
        <dbReference type="PIRSR" id="PIRSR605478-2"/>
    </source>
</evidence>
<organism evidence="23 24">
    <name type="scientific">Campylobacter armoricus</name>
    <dbReference type="NCBI Taxonomy" id="2505970"/>
    <lineage>
        <taxon>Bacteria</taxon>
        <taxon>Pseudomonadati</taxon>
        <taxon>Campylobacterota</taxon>
        <taxon>Epsilonproteobacteria</taxon>
        <taxon>Campylobacterales</taxon>
        <taxon>Campylobacteraceae</taxon>
        <taxon>Campylobacter</taxon>
    </lineage>
</organism>
<comment type="subunit">
    <text evidence="6">Homodimer.</text>
</comment>
<dbReference type="Pfam" id="PF00456">
    <property type="entry name" value="Transketolase_N"/>
    <property type="match status" value="1"/>
</dbReference>
<dbReference type="FunFam" id="3.40.50.970:FF:000045">
    <property type="entry name" value="Transketolase"/>
    <property type="match status" value="1"/>
</dbReference>
<dbReference type="EC" id="2.2.1.1" evidence="7 15"/>
<evidence type="ECO:0000256" key="20">
    <source>
        <dbReference type="PIRSR" id="PIRSR605478-5"/>
    </source>
</evidence>
<dbReference type="InterPro" id="IPR029061">
    <property type="entry name" value="THDP-binding"/>
</dbReference>
<feature type="binding site" evidence="17">
    <location>
        <position position="672"/>
    </location>
    <ligand>
        <name>substrate</name>
    </ligand>
</feature>
<dbReference type="InterPro" id="IPR033247">
    <property type="entry name" value="Transketolase_fam"/>
</dbReference>
<keyword evidence="24" id="KW-1185">Reference proteome</keyword>
<dbReference type="Gene3D" id="3.40.50.920">
    <property type="match status" value="1"/>
</dbReference>
<dbReference type="GO" id="GO:0005829">
    <property type="term" value="C:cytosol"/>
    <property type="evidence" value="ECO:0007669"/>
    <property type="project" value="TreeGrafter"/>
</dbReference>
<feature type="binding site" evidence="19">
    <location>
        <position position="401"/>
    </location>
    <ligand>
        <name>Mg(2+)</name>
        <dbReference type="ChEBI" id="CHEBI:18420"/>
    </ligand>
</feature>
<evidence type="ECO:0000256" key="2">
    <source>
        <dbReference type="ARBA" id="ARBA00001936"/>
    </source>
</evidence>
<evidence type="ECO:0000256" key="10">
    <source>
        <dbReference type="ARBA" id="ARBA00022723"/>
    </source>
</evidence>
<dbReference type="Pfam" id="PF22613">
    <property type="entry name" value="Transketolase_C_1"/>
    <property type="match status" value="1"/>
</dbReference>
<feature type="binding site" evidence="18">
    <location>
        <position position="473"/>
    </location>
    <ligand>
        <name>thiamine diphosphate</name>
        <dbReference type="ChEBI" id="CHEBI:58937"/>
    </ligand>
</feature>
<dbReference type="InterPro" id="IPR055152">
    <property type="entry name" value="Transketolase-like_C_2"/>
</dbReference>
<protein>
    <recommendedName>
        <fullName evidence="8 15">Transketolase</fullName>
        <ecNumber evidence="7 15">2.2.1.1</ecNumber>
    </recommendedName>
</protein>
<comment type="cofactor">
    <cofactor evidence="19">
        <name>Mg(2+)</name>
        <dbReference type="ChEBI" id="CHEBI:18420"/>
    </cofactor>
    <text evidence="19">Binds 1 Mg(2+) ion per subunit. Can also utilize other divalent metal cations, such as Ca(2+), Mn(2+) and Co(2+).</text>
</comment>
<comment type="function">
    <text evidence="4">Catalyzes the transfer of a two-carbon ketol group from a ketose donor to an aldose acceptor, via a covalent intermediate with the cofactor thiamine pyrophosphate.</text>
</comment>
<evidence type="ECO:0000256" key="8">
    <source>
        <dbReference type="ARBA" id="ARBA00016662"/>
    </source>
</evidence>
<keyword evidence="12 19" id="KW-0460">Magnesium</keyword>
<dbReference type="SUPFAM" id="SSF52922">
    <property type="entry name" value="TK C-terminal domain-like"/>
    <property type="match status" value="1"/>
</dbReference>
<feature type="transmembrane region" description="Helical" evidence="21">
    <location>
        <begin position="192"/>
        <end position="213"/>
    </location>
</feature>
<evidence type="ECO:0000256" key="21">
    <source>
        <dbReference type="SAM" id="Phobius"/>
    </source>
</evidence>
<dbReference type="FunFam" id="3.40.50.970:FF:000081">
    <property type="entry name" value="Transketolase"/>
    <property type="match status" value="1"/>
</dbReference>
<dbReference type="GO" id="GO:0006098">
    <property type="term" value="P:pentose-phosphate shunt"/>
    <property type="evidence" value="ECO:0007669"/>
    <property type="project" value="TreeGrafter"/>
</dbReference>
<comment type="cofactor">
    <cofactor evidence="2">
        <name>Mn(2+)</name>
        <dbReference type="ChEBI" id="CHEBI:29035"/>
    </cofactor>
</comment>
<feature type="binding site" evidence="17">
    <location>
        <position position="718"/>
    </location>
    <ligand>
        <name>substrate</name>
    </ligand>
</feature>
<dbReference type="PANTHER" id="PTHR43522">
    <property type="entry name" value="TRANSKETOLASE"/>
    <property type="match status" value="1"/>
</dbReference>
<feature type="binding site" evidence="19">
    <location>
        <position position="399"/>
    </location>
    <ligand>
        <name>Mg(2+)</name>
        <dbReference type="ChEBI" id="CHEBI:18420"/>
    </ligand>
</feature>
<feature type="binding site" evidence="17">
    <location>
        <position position="668"/>
    </location>
    <ligand>
        <name>substrate</name>
    </ligand>
</feature>
<feature type="binding site" evidence="18">
    <location>
        <position position="370"/>
    </location>
    <ligand>
        <name>thiamine diphosphate</name>
        <dbReference type="ChEBI" id="CHEBI:58937"/>
    </ligand>
</feature>
<dbReference type="InterPro" id="IPR049557">
    <property type="entry name" value="Transketolase_CS"/>
</dbReference>
<comment type="cofactor">
    <cofactor evidence="18">
        <name>thiamine diphosphate</name>
        <dbReference type="ChEBI" id="CHEBI:58937"/>
    </cofactor>
    <text evidence="18">Binds 1 thiamine pyrophosphate per subunit. During the reaction, the substrate forms a covalent intermediate with the cofactor.</text>
</comment>
<feature type="transmembrane region" description="Helical" evidence="21">
    <location>
        <begin position="21"/>
        <end position="40"/>
    </location>
</feature>
<comment type="cofactor">
    <cofactor evidence="3">
        <name>Co(2+)</name>
        <dbReference type="ChEBI" id="CHEBI:48828"/>
    </cofactor>
</comment>
<feature type="site" description="Important for catalytic activity" evidence="20">
    <location>
        <position position="245"/>
    </location>
</feature>
<dbReference type="InterPro" id="IPR009014">
    <property type="entry name" value="Transketo_C/PFOR_II"/>
</dbReference>
<comment type="catalytic activity">
    <reaction evidence="14">
        <text>D-sedoheptulose 7-phosphate + D-glyceraldehyde 3-phosphate = aldehydo-D-ribose 5-phosphate + D-xylulose 5-phosphate</text>
        <dbReference type="Rhea" id="RHEA:10508"/>
        <dbReference type="ChEBI" id="CHEBI:57483"/>
        <dbReference type="ChEBI" id="CHEBI:57737"/>
        <dbReference type="ChEBI" id="CHEBI:58273"/>
        <dbReference type="ChEBI" id="CHEBI:59776"/>
        <dbReference type="EC" id="2.2.1.1"/>
    </reaction>
</comment>
<evidence type="ECO:0000256" key="5">
    <source>
        <dbReference type="ARBA" id="ARBA00007131"/>
    </source>
</evidence>
<dbReference type="CDD" id="cd02012">
    <property type="entry name" value="TPP_TK"/>
    <property type="match status" value="1"/>
</dbReference>
<evidence type="ECO:0000256" key="1">
    <source>
        <dbReference type="ARBA" id="ARBA00001913"/>
    </source>
</evidence>
<dbReference type="PANTHER" id="PTHR43522:SF2">
    <property type="entry name" value="TRANSKETOLASE 1-RELATED"/>
    <property type="match status" value="1"/>
</dbReference>
<dbReference type="CDD" id="cd07033">
    <property type="entry name" value="TPP_PYR_DXS_TK_like"/>
    <property type="match status" value="1"/>
</dbReference>
<keyword evidence="13 18" id="KW-0786">Thiamine pyrophosphate</keyword>
<evidence type="ECO:0000256" key="9">
    <source>
        <dbReference type="ARBA" id="ARBA00022679"/>
    </source>
</evidence>
<evidence type="ECO:0000256" key="3">
    <source>
        <dbReference type="ARBA" id="ARBA00001941"/>
    </source>
</evidence>
<feature type="binding site" evidence="18">
    <location>
        <position position="399"/>
    </location>
    <ligand>
        <name>thiamine diphosphate</name>
        <dbReference type="ChEBI" id="CHEBI:58937"/>
    </ligand>
</feature>
<evidence type="ECO:0000256" key="6">
    <source>
        <dbReference type="ARBA" id="ARBA00011738"/>
    </source>
</evidence>
<accession>A0A7L5IJD1</accession>
<evidence type="ECO:0000313" key="23">
    <source>
        <dbReference type="EMBL" id="QKF79047.1"/>
    </source>
</evidence>
<keyword evidence="11" id="KW-0106">Calcium</keyword>
<comment type="cofactor">
    <cofactor evidence="1">
        <name>Ca(2+)</name>
        <dbReference type="ChEBI" id="CHEBI:29108"/>
    </cofactor>
</comment>
<feature type="binding site" evidence="17">
    <location>
        <position position="473"/>
    </location>
    <ligand>
        <name>substrate</name>
    </ligand>
</feature>
<evidence type="ECO:0000256" key="15">
    <source>
        <dbReference type="NCBIfam" id="TIGR00232"/>
    </source>
</evidence>
<dbReference type="KEGG" id="carm:CARM_0085"/>
<reference evidence="23 24" key="1">
    <citation type="submission" date="2020-05" db="EMBL/GenBank/DDBJ databases">
        <title>Complete genome sequencing of Campylobacter and Arcobacter type strains.</title>
        <authorList>
            <person name="Miller W.G."/>
            <person name="Yee E."/>
        </authorList>
    </citation>
    <scope>NUCLEOTIDE SEQUENCE [LARGE SCALE GENOMIC DNA]</scope>
    <source>
        <strain evidence="23 24">CCUG 73571</strain>
    </source>
</reference>
<feature type="binding site" evidence="18">
    <location>
        <position position="284"/>
    </location>
    <ligand>
        <name>thiamine diphosphate</name>
        <dbReference type="ChEBI" id="CHEBI:58937"/>
    </ligand>
</feature>
<dbReference type="AlphaFoldDB" id="A0A7L5IJD1"/>
<dbReference type="PROSITE" id="PS00801">
    <property type="entry name" value="TRANSKETOLASE_1"/>
    <property type="match status" value="1"/>
</dbReference>
<dbReference type="NCBIfam" id="TIGR00232">
    <property type="entry name" value="tktlase_bact"/>
    <property type="match status" value="1"/>
</dbReference>
<feature type="transmembrane region" description="Helical" evidence="21">
    <location>
        <begin position="150"/>
        <end position="172"/>
    </location>
</feature>
<keyword evidence="10 19" id="KW-0479">Metal-binding</keyword>
<evidence type="ECO:0000256" key="4">
    <source>
        <dbReference type="ARBA" id="ARBA00002931"/>
    </source>
</evidence>
<feature type="transmembrane region" description="Helical" evidence="21">
    <location>
        <begin position="619"/>
        <end position="640"/>
    </location>
</feature>
<dbReference type="Proteomes" id="UP000509246">
    <property type="component" value="Chromosome"/>
</dbReference>
<dbReference type="GO" id="GO:0046872">
    <property type="term" value="F:metal ion binding"/>
    <property type="evidence" value="ECO:0007669"/>
    <property type="project" value="UniProtKB-KW"/>
</dbReference>
<feature type="active site" description="Proton donor" evidence="16">
    <location>
        <position position="610"/>
    </location>
</feature>
<feature type="binding site" evidence="17">
    <location>
        <position position="560"/>
    </location>
    <ligand>
        <name>substrate</name>
    </ligand>
</feature>
<dbReference type="InterPro" id="IPR020826">
    <property type="entry name" value="Transketolase_BS"/>
</dbReference>
<keyword evidence="21" id="KW-1133">Transmembrane helix</keyword>
<feature type="binding site" evidence="19">
    <location>
        <position position="369"/>
    </location>
    <ligand>
        <name>Mg(2+)</name>
        <dbReference type="ChEBI" id="CHEBI:18420"/>
    </ligand>
</feature>
<sequence length="855" mass="96224">MNKQDIEDLKFKDKIREKKHTLFYSLLFWCIAFGWGIYFFENPMNSKYPFIPSVYPYYSLYVFAICYIIFAIFWIKILYDFSLKVEYFIWFLVITFLWGILQNDILYIRMVDYDKHRVILSILKMILLFFMSASFCLWIRYLVKISEKKFLKCVLISSAVLAIIAFLCLFYFNKIPTLLYPLSSGMAHMVLFYSLALLVLAIALANFDFVNIIKRKKMDKKILQKQANTIRFLCADMIQKANSGHPGAPMGLADIMSVLSTHLVHNPKDPTWLNRDRLVFSGGHASALLYSFLHLSGYDVSLEDLKNFRQLHSKTPGHPEIFTPGVEIATGPLGQGIANAVGFAMAAKKASLLLGEDIINHKVYCLCGDGDLQEGISYEACSLAGLHKLDNLIIIYDSNNISIEGDVSIAFDENIKERFRAQNFEVLEIDGHDFEQIDLALKTAKESKKPCLIIAHTTIAKGALELEGSHHSHGAPLGEELIKKAKEALGFDPQKTFEIAEEVKIRFSGAIELGDLAQAKWQDKVNKLDLEKQALLKELLEPDFTKIEFPDFKGKDLATRDSNGMILNAIAKALPGFLGGSADLGPSNKTELKDMGDFPNGKNIHYGIREHAMAAISNAFARYGLFLPFCATFFIFSEYLKPAARIAALMKIKHFFIFTHDSIGVGEDGPTHQPIEQLSTFRAMPNSLTFRVADGVENVKAWQIALKTSMPSVFVLSRQKLSALSEPVFGDVENGAYLLEENANAKFTLLASGSEVALCLKTAKILKEKDVSVNVVSMPCYELFIKQEKAYKDRILQGKVIGVEAANSNELYRFCDELYGIESFGESGKDKDVFEHFGFSEEKLSSYVLSLCNEK</sequence>
<feature type="binding site" evidence="17">
    <location>
        <position position="587"/>
    </location>
    <ligand>
        <name>substrate</name>
    </ligand>
</feature>
<dbReference type="Pfam" id="PF02779">
    <property type="entry name" value="Transket_pyr"/>
    <property type="match status" value="1"/>
</dbReference>
<feature type="binding site" evidence="18">
    <location>
        <begin position="331"/>
        <end position="333"/>
    </location>
    <ligand>
        <name>thiamine diphosphate</name>
        <dbReference type="ChEBI" id="CHEBI:58937"/>
    </ligand>
</feature>
<keyword evidence="21" id="KW-0472">Membrane</keyword>
<feature type="binding site" evidence="17">
    <location>
        <position position="660"/>
    </location>
    <ligand>
        <name>substrate</name>
    </ligand>
</feature>
<comment type="similarity">
    <text evidence="5">Belongs to the transketolase family.</text>
</comment>
<dbReference type="InterPro" id="IPR005478">
    <property type="entry name" value="Transketolase_bac-like"/>
</dbReference>
<dbReference type="InterPro" id="IPR005475">
    <property type="entry name" value="Transketolase-like_Pyr-bd"/>
</dbReference>
<evidence type="ECO:0000256" key="19">
    <source>
        <dbReference type="PIRSR" id="PIRSR605478-4"/>
    </source>
</evidence>
<dbReference type="PROSITE" id="PS00802">
    <property type="entry name" value="TRANSKETOLASE_2"/>
    <property type="match status" value="1"/>
</dbReference>
<evidence type="ECO:0000256" key="11">
    <source>
        <dbReference type="ARBA" id="ARBA00022837"/>
    </source>
</evidence>
<name>A0A7L5IJD1_9BACT</name>
<feature type="binding site" evidence="17">
    <location>
        <position position="245"/>
    </location>
    <ligand>
        <name>substrate</name>
    </ligand>
</feature>
<feature type="site" description="Important for catalytic activity" evidence="20">
    <location>
        <position position="473"/>
    </location>
</feature>
<keyword evidence="21" id="KW-0812">Transmembrane</keyword>
<feature type="transmembrane region" description="Helical" evidence="21">
    <location>
        <begin position="118"/>
        <end position="143"/>
    </location>
</feature>
<dbReference type="EMBL" id="CP053825">
    <property type="protein sequence ID" value="QKF79047.1"/>
    <property type="molecule type" value="Genomic_DNA"/>
</dbReference>
<feature type="transmembrane region" description="Helical" evidence="21">
    <location>
        <begin position="87"/>
        <end position="106"/>
    </location>
</feature>
<gene>
    <name evidence="23" type="primary">tkt</name>
    <name evidence="23" type="ORF">CARM_0085</name>
</gene>
<evidence type="ECO:0000259" key="22">
    <source>
        <dbReference type="SMART" id="SM00861"/>
    </source>
</evidence>